<keyword evidence="4 8" id="KW-0812">Transmembrane</keyword>
<dbReference type="InterPro" id="IPR023997">
    <property type="entry name" value="TonB-dep_OMP_SusC/RagA_CS"/>
</dbReference>
<proteinExistence type="inferred from homology"/>
<dbReference type="Pfam" id="PF13715">
    <property type="entry name" value="CarbopepD_reg_2"/>
    <property type="match status" value="1"/>
</dbReference>
<gene>
    <name evidence="12" type="ORF">H8B17_08040</name>
</gene>
<dbReference type="InterPro" id="IPR039426">
    <property type="entry name" value="TonB-dep_rcpt-like"/>
</dbReference>
<dbReference type="SUPFAM" id="SSF56935">
    <property type="entry name" value="Porins"/>
    <property type="match status" value="1"/>
</dbReference>
<dbReference type="PROSITE" id="PS52016">
    <property type="entry name" value="TONB_DEPENDENT_REC_3"/>
    <property type="match status" value="1"/>
</dbReference>
<dbReference type="PROSITE" id="PS00448">
    <property type="entry name" value="CLOS_CELLULOSOME_RPT"/>
    <property type="match status" value="1"/>
</dbReference>
<dbReference type="Gene3D" id="2.170.130.10">
    <property type="entry name" value="TonB-dependent receptor, plug domain"/>
    <property type="match status" value="1"/>
</dbReference>
<reference evidence="12 13" key="1">
    <citation type="submission" date="2020-08" db="EMBL/GenBank/DDBJ databases">
        <title>Sphingobacterium sp. DN00404 isolated from aquaculture water.</title>
        <authorList>
            <person name="Zhang M."/>
        </authorList>
    </citation>
    <scope>NUCLEOTIDE SEQUENCE [LARGE SCALE GENOMIC DNA]</scope>
    <source>
        <strain evidence="12 13">KCTC 32294</strain>
    </source>
</reference>
<dbReference type="EMBL" id="JACNYK010000002">
    <property type="protein sequence ID" value="MBD1425526.1"/>
    <property type="molecule type" value="Genomic_DNA"/>
</dbReference>
<evidence type="ECO:0000313" key="13">
    <source>
        <dbReference type="Proteomes" id="UP000606494"/>
    </source>
</evidence>
<accession>A0ABR7Y2J5</accession>
<comment type="caution">
    <text evidence="12">The sequence shown here is derived from an EMBL/GenBank/DDBJ whole genome shotgun (WGS) entry which is preliminary data.</text>
</comment>
<evidence type="ECO:0000259" key="10">
    <source>
        <dbReference type="Pfam" id="PF00593"/>
    </source>
</evidence>
<evidence type="ECO:0000256" key="2">
    <source>
        <dbReference type="ARBA" id="ARBA00022448"/>
    </source>
</evidence>
<keyword evidence="7 8" id="KW-0998">Cell outer membrane</keyword>
<evidence type="ECO:0000256" key="7">
    <source>
        <dbReference type="ARBA" id="ARBA00023237"/>
    </source>
</evidence>
<evidence type="ECO:0000256" key="1">
    <source>
        <dbReference type="ARBA" id="ARBA00004571"/>
    </source>
</evidence>
<dbReference type="NCBIfam" id="TIGR04056">
    <property type="entry name" value="OMP_RagA_SusC"/>
    <property type="match status" value="1"/>
</dbReference>
<dbReference type="PROSITE" id="PS00018">
    <property type="entry name" value="EF_HAND_1"/>
    <property type="match status" value="1"/>
</dbReference>
<comment type="subcellular location">
    <subcellularLocation>
        <location evidence="1 8">Cell outer membrane</location>
        <topology evidence="1 8">Multi-pass membrane protein</topology>
    </subcellularLocation>
</comment>
<feature type="domain" description="TonB-dependent receptor plug" evidence="11">
    <location>
        <begin position="110"/>
        <end position="217"/>
    </location>
</feature>
<feature type="domain" description="TonB-dependent receptor-like beta-barrel" evidence="10">
    <location>
        <begin position="393"/>
        <end position="777"/>
    </location>
</feature>
<evidence type="ECO:0000256" key="6">
    <source>
        <dbReference type="ARBA" id="ARBA00023136"/>
    </source>
</evidence>
<evidence type="ECO:0000256" key="8">
    <source>
        <dbReference type="PROSITE-ProRule" id="PRU01360"/>
    </source>
</evidence>
<dbReference type="NCBIfam" id="TIGR04057">
    <property type="entry name" value="SusC_RagA_signa"/>
    <property type="match status" value="1"/>
</dbReference>
<keyword evidence="13" id="KW-1185">Reference proteome</keyword>
<evidence type="ECO:0000259" key="11">
    <source>
        <dbReference type="Pfam" id="PF07715"/>
    </source>
</evidence>
<keyword evidence="3 8" id="KW-1134">Transmembrane beta strand</keyword>
<keyword evidence="12" id="KW-0675">Receptor</keyword>
<dbReference type="Pfam" id="PF00593">
    <property type="entry name" value="TonB_dep_Rec_b-barrel"/>
    <property type="match status" value="1"/>
</dbReference>
<protein>
    <submittedName>
        <fullName evidence="12">TonB-dependent receptor</fullName>
    </submittedName>
</protein>
<name>A0ABR7Y2J5_9SPHI</name>
<evidence type="ECO:0000313" key="12">
    <source>
        <dbReference type="EMBL" id="MBD1425526.1"/>
    </source>
</evidence>
<evidence type="ECO:0000256" key="9">
    <source>
        <dbReference type="RuleBase" id="RU003357"/>
    </source>
</evidence>
<dbReference type="InterPro" id="IPR023996">
    <property type="entry name" value="TonB-dep_OMP_SusC/RagA"/>
</dbReference>
<dbReference type="InterPro" id="IPR037066">
    <property type="entry name" value="Plug_dom_sf"/>
</dbReference>
<organism evidence="12 13">
    <name type="scientific">Sphingobacterium arenae</name>
    <dbReference type="NCBI Taxonomy" id="1280598"/>
    <lineage>
        <taxon>Bacteria</taxon>
        <taxon>Pseudomonadati</taxon>
        <taxon>Bacteroidota</taxon>
        <taxon>Sphingobacteriia</taxon>
        <taxon>Sphingobacteriales</taxon>
        <taxon>Sphingobacteriaceae</taxon>
        <taxon>Sphingobacterium</taxon>
    </lineage>
</organism>
<dbReference type="Proteomes" id="UP000606494">
    <property type="component" value="Unassembled WGS sequence"/>
</dbReference>
<keyword evidence="6 8" id="KW-0472">Membrane</keyword>
<keyword evidence="5 9" id="KW-0798">TonB box</keyword>
<dbReference type="InterPro" id="IPR018247">
    <property type="entry name" value="EF_Hand_1_Ca_BS"/>
</dbReference>
<evidence type="ECO:0000256" key="4">
    <source>
        <dbReference type="ARBA" id="ARBA00022692"/>
    </source>
</evidence>
<dbReference type="InterPro" id="IPR008969">
    <property type="entry name" value="CarboxyPept-like_regulatory"/>
</dbReference>
<dbReference type="Pfam" id="PF07715">
    <property type="entry name" value="Plug"/>
    <property type="match status" value="1"/>
</dbReference>
<sequence>MILSFGEGKDERIKKQQRYTVSGRVIDPQGNPLPGVNVFIQGSTYQTVTDAQGNYKLEVFGKNVLTYSFIGFHIEQRNVSATGIINVTLRVEEDRLEEVVVIGYGEIARKDLTGSVSTVSMKDMEKAPVPSFTEALQGRVAGVSVSATDGQPGQEMNIVIRGANSLTQSNAPLYVIDGFPVEDPDNGAINPDDIASINILKDASATAIYGSRGANGVIIIETKKGKVGKPIVTFNNTLGFQGVQKTISVMNPYEFVDYQRELSRAGYRSYTPGELDPSEEGFDPRGLTLEDYRKVPGIDWQNQVFRKTLNRIHTIAIRGGTDQTRYAMSGSAYSQDGILLNSGYDRYQGRINIDQSLSKKLKVGIMANMSKRKTYGTNVASGEGSSFTTYLLSRVWGYRPVAGNININLLEEDIDEEALNQYDARFNPIVTSENAYQPTFVTDFLTNVYAEYKFLPEWILRMTGSVTRRDARNEMFFNSRTPQGSLISYFNTRAINARVNFNERITLSNENTLTYTKKFNNKHHLVGMTGLSFQESNYNAYGFSTQQIPNENLGMSGIDQGTPYATTALLSEFFLMSGFARFNYNYDSRYLLTATIRADGSSKFDKVNRWAYFPSMAAAWNVHEEPWMKEISGISEIKIRTSYGWTGNNRVGEYVRFPSLTQPFGASYSWQNATPTLGAIVSDLGNEDLRWETTEQVDLGLDLGFFDNRIAAIIDVYRKNTRDLLLNALLPTSTGFNSAMKNIGSVRNEGLEITLFFDNIKKKNFSWSSSFNISFNRNKILALTEGQDKLFITPSFESQYNANPLYISEIGRPAGMFYGYVWEGVYNYSDFDNPSEGVHVLKPSQPDNGTGRDNIRPGDIKYRDLNNDGIVDSDDLTILGRGLPIHGGGFNNDFTYKGFSLNVFLQWSYGNKLYNANRLMFEGNGNIRTNINQYASYADRWTPENPNSTLFRARGQGVTGYHSNRVLEDGSYMRLKTVSLGYEVPRNIIRPLAITQLNVSLAAQNLWTWTNYTGMDPEVSVRNSVLTPGFDFSAYPIPRTIVFALKATF</sequence>
<dbReference type="InterPro" id="IPR000531">
    <property type="entry name" value="Beta-barrel_TonB"/>
</dbReference>
<dbReference type="InterPro" id="IPR012910">
    <property type="entry name" value="Plug_dom"/>
</dbReference>
<evidence type="ECO:0000256" key="3">
    <source>
        <dbReference type="ARBA" id="ARBA00022452"/>
    </source>
</evidence>
<dbReference type="Gene3D" id="2.40.170.20">
    <property type="entry name" value="TonB-dependent receptor, beta-barrel domain"/>
    <property type="match status" value="1"/>
</dbReference>
<dbReference type="SUPFAM" id="SSF49464">
    <property type="entry name" value="Carboxypeptidase regulatory domain-like"/>
    <property type="match status" value="1"/>
</dbReference>
<comment type="similarity">
    <text evidence="8 9">Belongs to the TonB-dependent receptor family.</text>
</comment>
<dbReference type="InterPro" id="IPR002105">
    <property type="entry name" value="Dockerin_1_rpt"/>
</dbReference>
<dbReference type="InterPro" id="IPR036942">
    <property type="entry name" value="Beta-barrel_TonB_sf"/>
</dbReference>
<dbReference type="Gene3D" id="2.60.40.1120">
    <property type="entry name" value="Carboxypeptidase-like, regulatory domain"/>
    <property type="match status" value="1"/>
</dbReference>
<keyword evidence="2 8" id="KW-0813">Transport</keyword>
<evidence type="ECO:0000256" key="5">
    <source>
        <dbReference type="ARBA" id="ARBA00023077"/>
    </source>
</evidence>